<dbReference type="InterPro" id="IPR053772">
    <property type="entry name" value="At1g61320/At1g61330-like"/>
</dbReference>
<dbReference type="EMBL" id="CM016553">
    <property type="protein sequence ID" value="TKW33126.1"/>
    <property type="molecule type" value="Genomic_DNA"/>
</dbReference>
<evidence type="ECO:0000313" key="3">
    <source>
        <dbReference type="Proteomes" id="UP000298652"/>
    </source>
</evidence>
<name>A0A4V6DB89_SETVI</name>
<feature type="domain" description="At1g61320/AtMIF1 LRR" evidence="1">
    <location>
        <begin position="1"/>
        <end position="100"/>
    </location>
</feature>
<protein>
    <recommendedName>
        <fullName evidence="1">At1g61320/AtMIF1 LRR domain-containing protein</fullName>
    </recommendedName>
</protein>
<evidence type="ECO:0000313" key="2">
    <source>
        <dbReference type="EMBL" id="TKW33126.1"/>
    </source>
</evidence>
<sequence>MKKLDMHQSDVVCYACAELPSIMPNLETLLIGLGIEVVNAPMVLTKFLYLKHLTILISERTFSPPYNYVSLVYFFDASPSLETFFLDVPHEDVKHESVFWRFLTFGGAA</sequence>
<dbReference type="PANTHER" id="PTHR34145:SF52">
    <property type="entry name" value="OS02G0105800 PROTEIN"/>
    <property type="match status" value="1"/>
</dbReference>
<dbReference type="InterPro" id="IPR055357">
    <property type="entry name" value="LRR_At1g61320_AtMIF1"/>
</dbReference>
<dbReference type="Gramene" id="TKW33126">
    <property type="protein sequence ID" value="TKW33126"/>
    <property type="gene ID" value="SEVIR_2G213150v2"/>
</dbReference>
<organism evidence="2 3">
    <name type="scientific">Setaria viridis</name>
    <name type="common">Green bristlegrass</name>
    <name type="synonym">Setaria italica subsp. viridis</name>
    <dbReference type="NCBI Taxonomy" id="4556"/>
    <lineage>
        <taxon>Eukaryota</taxon>
        <taxon>Viridiplantae</taxon>
        <taxon>Streptophyta</taxon>
        <taxon>Embryophyta</taxon>
        <taxon>Tracheophyta</taxon>
        <taxon>Spermatophyta</taxon>
        <taxon>Magnoliopsida</taxon>
        <taxon>Liliopsida</taxon>
        <taxon>Poales</taxon>
        <taxon>Poaceae</taxon>
        <taxon>PACMAD clade</taxon>
        <taxon>Panicoideae</taxon>
        <taxon>Panicodae</taxon>
        <taxon>Paniceae</taxon>
        <taxon>Cenchrinae</taxon>
        <taxon>Setaria</taxon>
    </lineage>
</organism>
<dbReference type="Pfam" id="PF23622">
    <property type="entry name" value="LRR_At1g61320_AtMIF1"/>
    <property type="match status" value="1"/>
</dbReference>
<dbReference type="PANTHER" id="PTHR34145">
    <property type="entry name" value="OS02G0105600 PROTEIN"/>
    <property type="match status" value="1"/>
</dbReference>
<gene>
    <name evidence="2" type="ORF">SEVIR_2G213150v2</name>
</gene>
<dbReference type="AlphaFoldDB" id="A0A4V6DB89"/>
<evidence type="ECO:0000259" key="1">
    <source>
        <dbReference type="Pfam" id="PF23622"/>
    </source>
</evidence>
<keyword evidence="3" id="KW-1185">Reference proteome</keyword>
<reference evidence="2" key="1">
    <citation type="submission" date="2019-03" db="EMBL/GenBank/DDBJ databases">
        <title>WGS assembly of Setaria viridis.</title>
        <authorList>
            <person name="Huang P."/>
            <person name="Jenkins J."/>
            <person name="Grimwood J."/>
            <person name="Barry K."/>
            <person name="Healey A."/>
            <person name="Mamidi S."/>
            <person name="Sreedasyam A."/>
            <person name="Shu S."/>
            <person name="Feldman M."/>
            <person name="Wu J."/>
            <person name="Yu Y."/>
            <person name="Chen C."/>
            <person name="Johnson J."/>
            <person name="Rokhsar D."/>
            <person name="Baxter I."/>
            <person name="Schmutz J."/>
            <person name="Brutnell T."/>
            <person name="Kellogg E."/>
        </authorList>
    </citation>
    <scope>NUCLEOTIDE SEQUENCE [LARGE SCALE GENOMIC DNA]</scope>
</reference>
<accession>A0A4V6DB89</accession>
<dbReference type="Proteomes" id="UP000298652">
    <property type="component" value="Chromosome 2"/>
</dbReference>
<proteinExistence type="predicted"/>